<dbReference type="Gene3D" id="3.30.30.80">
    <property type="entry name" value="probable RNA-binding protein from clostridium symbiosum atcc 14940"/>
    <property type="match status" value="1"/>
</dbReference>
<dbReference type="PANTHER" id="PTHR38032">
    <property type="entry name" value="POLYMERASE-RELATED"/>
    <property type="match status" value="1"/>
</dbReference>
<evidence type="ECO:0000259" key="1">
    <source>
        <dbReference type="SMART" id="SM01245"/>
    </source>
</evidence>
<dbReference type="InterPro" id="IPR046866">
    <property type="entry name" value="FapA_N"/>
</dbReference>
<dbReference type="InterPro" id="IPR046865">
    <property type="entry name" value="FapA_b_solenoid"/>
</dbReference>
<dbReference type="Pfam" id="PF20250">
    <property type="entry name" value="FapA_N"/>
    <property type="match status" value="1"/>
</dbReference>
<proteinExistence type="predicted"/>
<dbReference type="GO" id="GO:0016787">
    <property type="term" value="F:hydrolase activity"/>
    <property type="evidence" value="ECO:0007669"/>
    <property type="project" value="UniProtKB-KW"/>
</dbReference>
<dbReference type="GO" id="GO:0000902">
    <property type="term" value="P:cell morphogenesis"/>
    <property type="evidence" value="ECO:0007669"/>
    <property type="project" value="InterPro"/>
</dbReference>
<dbReference type="AlphaFoldDB" id="A0A072NLP5"/>
<dbReference type="InterPro" id="IPR032782">
    <property type="entry name" value="KhpB_N"/>
</dbReference>
<dbReference type="EMBL" id="JJRY01000008">
    <property type="protein sequence ID" value="KEF38396.1"/>
    <property type="molecule type" value="Genomic_DNA"/>
</dbReference>
<keyword evidence="2" id="KW-0378">Hydrolase</keyword>
<name>A0A072NLP5_SCHAZ</name>
<dbReference type="Pfam" id="PF14804">
    <property type="entry name" value="Jag_N"/>
    <property type="match status" value="1"/>
</dbReference>
<dbReference type="Proteomes" id="UP000027936">
    <property type="component" value="Unassembled WGS sequence"/>
</dbReference>
<sequence>MSTLNVFTGKTVEEAIANGLDHLGLTKEEVNIEVLNEGRKGFLKIGSKEAEVRIERKAAPKPKDLPLQKGKVWVESGVIHCIDSTGNKEKLMVHVPPTILLYKNNELMKDKCTISESDQVKVNFKNEEIKTKWKIEMTKDRLTATLKVEPGTKTFYKLRDQKPAREIKLEAIKTVIPNLTLTAEEIHKRLMSLGIATGIQEEQIDAACKAETNGEFIIAKGESPVEGKNGWLEYLVDVKEGKSFKERKDGSIDFREGLDIPSIEASTTIAIIHDPIEGLAGKGVTGEVIVPKPVQPLVVKAGRGVKISDHQILATSMGRPSVQKRGNTAIITVLPKLEHRGDVGLESGNLRFNGDIVISGNVENHMEVVANGSVEIRGTASEAKIKAGQSITHYSNVIASEILVGNSEGIEISGQFEQQVETMNQLLEPSNFETEIGVFVQMPSAINSTIYSSGDVFINKQGCYNCTIFAKGLVEVKGFVRGGRLFAGLGTRLEEAGSKGGTPTLICVPHDQIITIKNVFSETTIQIGKRVYKFTKDMTNIVARIDEQGSISIR</sequence>
<dbReference type="PANTHER" id="PTHR38032:SF1">
    <property type="entry name" value="RNA-BINDING PROTEIN KHPB N-TERMINAL DOMAIN-CONTAINING PROTEIN"/>
    <property type="match status" value="1"/>
</dbReference>
<dbReference type="SUPFAM" id="SSF63848">
    <property type="entry name" value="Cell-division inhibitor MinC, C-terminal domain"/>
    <property type="match status" value="1"/>
</dbReference>
<dbReference type="Pfam" id="PF03961">
    <property type="entry name" value="FapA"/>
    <property type="match status" value="1"/>
</dbReference>
<dbReference type="SMART" id="SM01245">
    <property type="entry name" value="Jag_N"/>
    <property type="match status" value="1"/>
</dbReference>
<dbReference type="InterPro" id="IPR038247">
    <property type="entry name" value="Jag_N_dom_sf"/>
</dbReference>
<dbReference type="RefSeq" id="WP_035195768.1">
    <property type="nucleotide sequence ID" value="NZ_JJRY01000008.1"/>
</dbReference>
<organism evidence="2 3">
    <name type="scientific">Schinkia azotoformans MEV2011</name>
    <dbReference type="NCBI Taxonomy" id="1348973"/>
    <lineage>
        <taxon>Bacteria</taxon>
        <taxon>Bacillati</taxon>
        <taxon>Bacillota</taxon>
        <taxon>Bacilli</taxon>
        <taxon>Bacillales</taxon>
        <taxon>Bacillaceae</taxon>
        <taxon>Calidifontibacillus/Schinkia group</taxon>
        <taxon>Schinkia</taxon>
    </lineage>
</organism>
<dbReference type="OrthoDB" id="1279at2"/>
<accession>A0A072NLP5</accession>
<evidence type="ECO:0000313" key="3">
    <source>
        <dbReference type="Proteomes" id="UP000027936"/>
    </source>
</evidence>
<feature type="domain" description="RNA-binding protein KhpB N-terminal" evidence="1">
    <location>
        <begin position="6"/>
        <end position="57"/>
    </location>
</feature>
<protein>
    <submittedName>
        <fullName evidence="2">Putative polymerase with PALM domain, HD hydrolase domain and Zn ribbon</fullName>
    </submittedName>
</protein>
<evidence type="ECO:0000313" key="2">
    <source>
        <dbReference type="EMBL" id="KEF38396.1"/>
    </source>
</evidence>
<comment type="caution">
    <text evidence="2">The sequence shown here is derived from an EMBL/GenBank/DDBJ whole genome shotgun (WGS) entry which is preliminary data.</text>
</comment>
<dbReference type="PATRIC" id="fig|1348973.3.peg.2356"/>
<reference evidence="2 3" key="1">
    <citation type="submission" date="2014-04" db="EMBL/GenBank/DDBJ databases">
        <title>Draft genome sequence of Bacillus azotoformans MEV2011, a (co-) denitrifying strain unable to grow in the presence of oxygen.</title>
        <authorList>
            <person name="Nielsen M."/>
            <person name="Schreiber L."/>
            <person name="Finster K."/>
            <person name="Schramm A."/>
        </authorList>
    </citation>
    <scope>NUCLEOTIDE SEQUENCE [LARGE SCALE GENOMIC DNA]</scope>
    <source>
        <strain evidence="2 3">MEV2011</strain>
    </source>
</reference>
<gene>
    <name evidence="2" type="ORF">M670_02439</name>
</gene>
<dbReference type="InterPro" id="IPR005646">
    <property type="entry name" value="FapA"/>
</dbReference>
<dbReference type="InterPro" id="IPR036145">
    <property type="entry name" value="MinC_C_sf"/>
</dbReference>